<name>K1SQS8_9ZZZZ</name>
<evidence type="ECO:0000313" key="1">
    <source>
        <dbReference type="EMBL" id="EKC49546.1"/>
    </source>
</evidence>
<reference evidence="1" key="1">
    <citation type="journal article" date="2013" name="Environ. Microbiol.">
        <title>Microbiota from the distal guts of lean and obese adolescents exhibit partial functional redundancy besides clear differences in community structure.</title>
        <authorList>
            <person name="Ferrer M."/>
            <person name="Ruiz A."/>
            <person name="Lanza F."/>
            <person name="Haange S.B."/>
            <person name="Oberbach A."/>
            <person name="Till H."/>
            <person name="Bargiela R."/>
            <person name="Campoy C."/>
            <person name="Segura M.T."/>
            <person name="Richter M."/>
            <person name="von Bergen M."/>
            <person name="Seifert J."/>
            <person name="Suarez A."/>
        </authorList>
    </citation>
    <scope>NUCLEOTIDE SEQUENCE</scope>
</reference>
<comment type="caution">
    <text evidence="1">The sequence shown here is derived from an EMBL/GenBank/DDBJ whole genome shotgun (WGS) entry which is preliminary data.</text>
</comment>
<dbReference type="EMBL" id="AJWZ01010063">
    <property type="protein sequence ID" value="EKC49546.1"/>
    <property type="molecule type" value="Genomic_DNA"/>
</dbReference>
<gene>
    <name evidence="1" type="ORF">OBE_14579</name>
</gene>
<proteinExistence type="predicted"/>
<dbReference type="AlphaFoldDB" id="K1SQS8"/>
<organism evidence="1">
    <name type="scientific">human gut metagenome</name>
    <dbReference type="NCBI Taxonomy" id="408170"/>
    <lineage>
        <taxon>unclassified sequences</taxon>
        <taxon>metagenomes</taxon>
        <taxon>organismal metagenomes</taxon>
    </lineage>
</organism>
<accession>K1SQS8</accession>
<sequence length="37" mass="4288">DPFYFVLRQDEPVLYTKVHCVLDQSLATVYRTMNGAP</sequence>
<feature type="non-terminal residue" evidence="1">
    <location>
        <position position="1"/>
    </location>
</feature>
<protein>
    <submittedName>
        <fullName evidence="1">Uncharacterized protein</fullName>
    </submittedName>
</protein>